<gene>
    <name evidence="7" type="primary">LOC108564713</name>
</gene>
<dbReference type="InterPro" id="IPR036116">
    <property type="entry name" value="FN3_sf"/>
</dbReference>
<evidence type="ECO:0000256" key="3">
    <source>
        <dbReference type="SAM" id="Phobius"/>
    </source>
</evidence>
<dbReference type="SMART" id="SM00408">
    <property type="entry name" value="IGc2"/>
    <property type="match status" value="4"/>
</dbReference>
<dbReference type="RefSeq" id="XP_017779300.1">
    <property type="nucleotide sequence ID" value="XM_017923811.1"/>
</dbReference>
<dbReference type="InterPro" id="IPR003961">
    <property type="entry name" value="FN3_dom"/>
</dbReference>
<dbReference type="InterPro" id="IPR036179">
    <property type="entry name" value="Ig-like_dom_sf"/>
</dbReference>
<dbReference type="InterPro" id="IPR013098">
    <property type="entry name" value="Ig_I-set"/>
</dbReference>
<dbReference type="PROSITE" id="PS50835">
    <property type="entry name" value="IG_LIKE"/>
    <property type="match status" value="4"/>
</dbReference>
<evidence type="ECO:0000259" key="5">
    <source>
        <dbReference type="PROSITE" id="PS50853"/>
    </source>
</evidence>
<feature type="transmembrane region" description="Helical" evidence="3">
    <location>
        <begin position="742"/>
        <end position="764"/>
    </location>
</feature>
<dbReference type="InterPro" id="IPR013783">
    <property type="entry name" value="Ig-like_fold"/>
</dbReference>
<dbReference type="InterPro" id="IPR050964">
    <property type="entry name" value="Striated_Muscle_Regulatory"/>
</dbReference>
<name>A0ABM1MXK0_NICVS</name>
<dbReference type="Pfam" id="PF07679">
    <property type="entry name" value="I-set"/>
    <property type="match status" value="4"/>
</dbReference>
<feature type="domain" description="Ig-like" evidence="4">
    <location>
        <begin position="95"/>
        <end position="181"/>
    </location>
</feature>
<dbReference type="PANTHER" id="PTHR13817">
    <property type="entry name" value="TITIN"/>
    <property type="match status" value="1"/>
</dbReference>
<feature type="domain" description="Fibronectin type-III" evidence="5">
    <location>
        <begin position="399"/>
        <end position="498"/>
    </location>
</feature>
<feature type="domain" description="Ig-like" evidence="4">
    <location>
        <begin position="291"/>
        <end position="370"/>
    </location>
</feature>
<reference evidence="7" key="1">
    <citation type="submission" date="2025-08" db="UniProtKB">
        <authorList>
            <consortium name="RefSeq"/>
        </authorList>
    </citation>
    <scope>IDENTIFICATION</scope>
    <source>
        <tissue evidence="7">Whole Larva</tissue>
    </source>
</reference>
<dbReference type="SMART" id="SM00060">
    <property type="entry name" value="FN3"/>
    <property type="match status" value="3"/>
</dbReference>
<accession>A0ABM1MXK0</accession>
<dbReference type="PANTHER" id="PTHR13817:SF183">
    <property type="entry name" value="LP22668P"/>
    <property type="match status" value="1"/>
</dbReference>
<evidence type="ECO:0000313" key="7">
    <source>
        <dbReference type="RefSeq" id="XP_017779300.1"/>
    </source>
</evidence>
<keyword evidence="6" id="KW-1185">Reference proteome</keyword>
<evidence type="ECO:0000256" key="2">
    <source>
        <dbReference type="SAM" id="MobiDB-lite"/>
    </source>
</evidence>
<feature type="domain" description="Ig-like" evidence="4">
    <location>
        <begin position="3"/>
        <end position="87"/>
    </location>
</feature>
<dbReference type="InterPro" id="IPR007110">
    <property type="entry name" value="Ig-like_dom"/>
</dbReference>
<feature type="region of interest" description="Disordered" evidence="2">
    <location>
        <begin position="929"/>
        <end position="948"/>
    </location>
</feature>
<feature type="region of interest" description="Disordered" evidence="2">
    <location>
        <begin position="961"/>
        <end position="1044"/>
    </location>
</feature>
<dbReference type="SUPFAM" id="SSF49265">
    <property type="entry name" value="Fibronectin type III"/>
    <property type="match status" value="2"/>
</dbReference>
<dbReference type="Gene3D" id="2.60.40.10">
    <property type="entry name" value="Immunoglobulins"/>
    <property type="match status" value="7"/>
</dbReference>
<dbReference type="GeneID" id="108564713"/>
<feature type="domain" description="Fibronectin type-III" evidence="5">
    <location>
        <begin position="520"/>
        <end position="618"/>
    </location>
</feature>
<protein>
    <submittedName>
        <fullName evidence="7">Protein sax-3-like</fullName>
    </submittedName>
</protein>
<dbReference type="SUPFAM" id="SSF48726">
    <property type="entry name" value="Immunoglobulin"/>
    <property type="match status" value="4"/>
</dbReference>
<organism evidence="6 7">
    <name type="scientific">Nicrophorus vespilloides</name>
    <name type="common">Boreal carrion beetle</name>
    <dbReference type="NCBI Taxonomy" id="110193"/>
    <lineage>
        <taxon>Eukaryota</taxon>
        <taxon>Metazoa</taxon>
        <taxon>Ecdysozoa</taxon>
        <taxon>Arthropoda</taxon>
        <taxon>Hexapoda</taxon>
        <taxon>Insecta</taxon>
        <taxon>Pterygota</taxon>
        <taxon>Neoptera</taxon>
        <taxon>Endopterygota</taxon>
        <taxon>Coleoptera</taxon>
        <taxon>Polyphaga</taxon>
        <taxon>Staphyliniformia</taxon>
        <taxon>Silphidae</taxon>
        <taxon>Nicrophorinae</taxon>
        <taxon>Nicrophorus</taxon>
    </lineage>
</organism>
<feature type="domain" description="Fibronectin type-III" evidence="5">
    <location>
        <begin position="623"/>
        <end position="717"/>
    </location>
</feature>
<evidence type="ECO:0000313" key="6">
    <source>
        <dbReference type="Proteomes" id="UP000695000"/>
    </source>
</evidence>
<dbReference type="SMART" id="SM00409">
    <property type="entry name" value="IG"/>
    <property type="match status" value="4"/>
</dbReference>
<dbReference type="Pfam" id="PF00041">
    <property type="entry name" value="fn3"/>
    <property type="match status" value="2"/>
</dbReference>
<dbReference type="InterPro" id="IPR003598">
    <property type="entry name" value="Ig_sub2"/>
</dbReference>
<proteinExistence type="predicted"/>
<feature type="non-terminal residue" evidence="7">
    <location>
        <position position="1"/>
    </location>
</feature>
<dbReference type="CDD" id="cd00063">
    <property type="entry name" value="FN3"/>
    <property type="match status" value="3"/>
</dbReference>
<dbReference type="Proteomes" id="UP000695000">
    <property type="component" value="Unplaced"/>
</dbReference>
<keyword evidence="3" id="KW-0812">Transmembrane</keyword>
<feature type="compositionally biased region" description="Gly residues" evidence="2">
    <location>
        <begin position="976"/>
        <end position="986"/>
    </location>
</feature>
<dbReference type="PROSITE" id="PS50853">
    <property type="entry name" value="FN3"/>
    <property type="match status" value="3"/>
</dbReference>
<evidence type="ECO:0000256" key="1">
    <source>
        <dbReference type="ARBA" id="ARBA00022737"/>
    </source>
</evidence>
<keyword evidence="3" id="KW-0472">Membrane</keyword>
<sequence>LREDFRIEPQSARVAAGDDVILECGPPRGTPEPQITWRKDGHTLDIEGRYKIVDGGSLAITDARNADDGRYQCVARNVAGIRESAVALLKVHVKPYLIRPPDDLMALVGSTVEFSCGVGGDPLPDVLWRRSAPGGTMPLGRVRVLEDRSLRLERVTLSDQGKYICEADNPAGALTASATLTVYAPPTFSTRPLAQTVEVGQEVSFHCNAHGSPKPFIFWTFEGDRALIFPGTSSSNYEAFTNTEGHSTLILKNAHIQNSGTVIVCSAVNAAGSVSTRTRLTVSSKENRPPPVIVRGPVNQTLPINSIAVFHCEATGNPEPIISWYKEGIPVQASEKVNLTKSGHLEIIKLRKDDSGIYTCVASSRSGKATWTGHLRVENPKNPNINFFKAPEAVTLPGPPSRPHALNQSEGSVTITWGQNNKIGSSSLLGYQIELFGREDGVIPSWTIVARRVPGPRYTQHLLSPNIPYTFLIRAENRHGLGPPSQMSEQIFVGSDPAQNWGNPEVTILSEARASLVSGTIVKLAEVIPVLPTAVKLVWEILDSQYVEGLYIYYVSMDTAPEFPRSYSMLTVLHTGTTSGFTVNNLERWSRYQFFIIPFYKTIEGQPSNSRIVRTLEDAPSEAPTHMEALLLNSTAVYLKWKSPPLGSLNGELQGYKVEVRSNGTDGHLDVVQVGVTPTLLLGNLTAGISYNIRVAAATRAGAGPYSVAALLRLDPASRSIDHHQRPLNPDMQPGDFITETWFLALLISMVTVMVLLFGAMLLVRRRQMLSKKTIPPSRSNGGVLNTPITGKLDPPLWMDKDNLPDYSSTLPDYTKFTTQQDYNRMEYNSLNGPKLTKNGISINLHTNPLHQEKYARPNQLEYSTEPNGSVSYKALTDRSNMQVQEYASPNVERVSDYAEVNTSATSPAPYATTTLVTGSRRNGNSLIWNASGQTPEEEEVYPASNGGYYNRKVYSDSYFAPNQTLKRPKKDRKGGGGSGGGGGGQASNPPDLVSPNQPVYARVGPPGMSWRGPAPQLSSFTPSPHHKQLYHPSTRSEPGGNML</sequence>
<keyword evidence="3" id="KW-1133">Transmembrane helix</keyword>
<dbReference type="InterPro" id="IPR003599">
    <property type="entry name" value="Ig_sub"/>
</dbReference>
<evidence type="ECO:0000259" key="4">
    <source>
        <dbReference type="PROSITE" id="PS50835"/>
    </source>
</evidence>
<keyword evidence="1" id="KW-0677">Repeat</keyword>
<feature type="domain" description="Ig-like" evidence="4">
    <location>
        <begin position="186"/>
        <end position="281"/>
    </location>
</feature>